<evidence type="ECO:0000313" key="3">
    <source>
        <dbReference type="Proteomes" id="UP001595796"/>
    </source>
</evidence>
<dbReference type="RefSeq" id="WP_114955521.1">
    <property type="nucleotide sequence ID" value="NZ_JBHSJF010000001.1"/>
</dbReference>
<keyword evidence="3" id="KW-1185">Reference proteome</keyword>
<sequence length="91" mass="10027">MTQTTGRLFDGLGRLMTDAIGVADSAKREIDTIVKNQAERILGDLDLVKREEFEAVRELARNARSEAEALSARVTALEEKIARLNTPSSPE</sequence>
<name>A0ABV9Z1L0_9HYPH</name>
<accession>A0ABV9Z1L0</accession>
<gene>
    <name evidence="2" type="ORF">ACFPFW_01865</name>
</gene>
<protein>
    <submittedName>
        <fullName evidence="2">Accessory factor UbiK family protein</fullName>
    </submittedName>
</protein>
<proteinExistence type="predicted"/>
<dbReference type="Pfam" id="PF04380">
    <property type="entry name" value="BMFP"/>
    <property type="match status" value="1"/>
</dbReference>
<reference evidence="3" key="1">
    <citation type="journal article" date="2019" name="Int. J. Syst. Evol. Microbiol.">
        <title>The Global Catalogue of Microorganisms (GCM) 10K type strain sequencing project: providing services to taxonomists for standard genome sequencing and annotation.</title>
        <authorList>
            <consortium name="The Broad Institute Genomics Platform"/>
            <consortium name="The Broad Institute Genome Sequencing Center for Infectious Disease"/>
            <person name="Wu L."/>
            <person name="Ma J."/>
        </authorList>
    </citation>
    <scope>NUCLEOTIDE SEQUENCE [LARGE SCALE GENOMIC DNA]</scope>
    <source>
        <strain evidence="3">CGMCC 1.16444</strain>
    </source>
</reference>
<keyword evidence="1" id="KW-0175">Coiled coil</keyword>
<evidence type="ECO:0000313" key="2">
    <source>
        <dbReference type="EMBL" id="MFC5066761.1"/>
    </source>
</evidence>
<dbReference type="Proteomes" id="UP001595796">
    <property type="component" value="Unassembled WGS sequence"/>
</dbReference>
<dbReference type="InterPro" id="IPR007475">
    <property type="entry name" value="UbiK"/>
</dbReference>
<dbReference type="EMBL" id="JBHSJF010000001">
    <property type="protein sequence ID" value="MFC5066761.1"/>
    <property type="molecule type" value="Genomic_DNA"/>
</dbReference>
<feature type="coiled-coil region" evidence="1">
    <location>
        <begin position="53"/>
        <end position="80"/>
    </location>
</feature>
<comment type="caution">
    <text evidence="2">The sequence shown here is derived from an EMBL/GenBank/DDBJ whole genome shotgun (WGS) entry which is preliminary data.</text>
</comment>
<organism evidence="2 3">
    <name type="scientific">Flaviflagellibacter deserti</name>
    <dbReference type="NCBI Taxonomy" id="2267266"/>
    <lineage>
        <taxon>Bacteria</taxon>
        <taxon>Pseudomonadati</taxon>
        <taxon>Pseudomonadota</taxon>
        <taxon>Alphaproteobacteria</taxon>
        <taxon>Hyphomicrobiales</taxon>
        <taxon>Flaviflagellibacter</taxon>
    </lineage>
</organism>
<evidence type="ECO:0000256" key="1">
    <source>
        <dbReference type="SAM" id="Coils"/>
    </source>
</evidence>